<keyword evidence="2" id="KW-1185">Reference proteome</keyword>
<accession>A0A1J1I5V8</accession>
<protein>
    <submittedName>
        <fullName evidence="1">CLUMA_CG009114, isoform A</fullName>
    </submittedName>
</protein>
<organism evidence="1 2">
    <name type="scientific">Clunio marinus</name>
    <dbReference type="NCBI Taxonomy" id="568069"/>
    <lineage>
        <taxon>Eukaryota</taxon>
        <taxon>Metazoa</taxon>
        <taxon>Ecdysozoa</taxon>
        <taxon>Arthropoda</taxon>
        <taxon>Hexapoda</taxon>
        <taxon>Insecta</taxon>
        <taxon>Pterygota</taxon>
        <taxon>Neoptera</taxon>
        <taxon>Endopterygota</taxon>
        <taxon>Diptera</taxon>
        <taxon>Nematocera</taxon>
        <taxon>Chironomoidea</taxon>
        <taxon>Chironomidae</taxon>
        <taxon>Clunio</taxon>
    </lineage>
</organism>
<sequence length="94" mass="11325">MENVTDAQNAYKLWRLEKDGREFRVIHEEQNDAHKAHESPVAKYTNCKFWENYLSLHFDIFKPNCHLYLKNEIKTTIFEVENVKLNNKIIQDEV</sequence>
<evidence type="ECO:0000313" key="1">
    <source>
        <dbReference type="EMBL" id="CRK95656.1"/>
    </source>
</evidence>
<dbReference type="AlphaFoldDB" id="A0A1J1I5V8"/>
<proteinExistence type="predicted"/>
<reference evidence="1 2" key="1">
    <citation type="submission" date="2015-04" db="EMBL/GenBank/DDBJ databases">
        <authorList>
            <person name="Syromyatnikov M.Y."/>
            <person name="Popov V.N."/>
        </authorList>
    </citation>
    <scope>NUCLEOTIDE SEQUENCE [LARGE SCALE GENOMIC DNA]</scope>
</reference>
<dbReference type="Proteomes" id="UP000183832">
    <property type="component" value="Unassembled WGS sequence"/>
</dbReference>
<evidence type="ECO:0000313" key="2">
    <source>
        <dbReference type="Proteomes" id="UP000183832"/>
    </source>
</evidence>
<dbReference type="EMBL" id="CVRI01000042">
    <property type="protein sequence ID" value="CRK95656.1"/>
    <property type="molecule type" value="Genomic_DNA"/>
</dbReference>
<name>A0A1J1I5V8_9DIPT</name>
<gene>
    <name evidence="1" type="ORF">CLUMA_CG009114</name>
</gene>